<dbReference type="SUPFAM" id="SSF53098">
    <property type="entry name" value="Ribonuclease H-like"/>
    <property type="match status" value="1"/>
</dbReference>
<dbReference type="Pfam" id="PF13456">
    <property type="entry name" value="RVT_3"/>
    <property type="match status" value="1"/>
</dbReference>
<keyword evidence="3" id="KW-1185">Reference proteome</keyword>
<dbReference type="PANTHER" id="PTHR48475:SF1">
    <property type="entry name" value="RNASE H TYPE-1 DOMAIN-CONTAINING PROTEIN"/>
    <property type="match status" value="1"/>
</dbReference>
<gene>
    <name evidence="2" type="ORF">L3X38_011196</name>
</gene>
<sequence>MGMSMAREMGVERITIIRDSNLVLSQLQGNFAVKESTLVPYRTAAERLISSFKQVVMEHILGVTNRYADALATLGSRLSFVEEQPNIAVVKKDIPVIEAMA</sequence>
<dbReference type="PANTHER" id="PTHR48475">
    <property type="entry name" value="RIBONUCLEASE H"/>
    <property type="match status" value="1"/>
</dbReference>
<comment type="caution">
    <text evidence="2">The sequence shown here is derived from an EMBL/GenBank/DDBJ whole genome shotgun (WGS) entry which is preliminary data.</text>
</comment>
<evidence type="ECO:0000313" key="3">
    <source>
        <dbReference type="Proteomes" id="UP001054821"/>
    </source>
</evidence>
<accession>A0AAD4WH24</accession>
<dbReference type="GO" id="GO:0004523">
    <property type="term" value="F:RNA-DNA hybrid ribonuclease activity"/>
    <property type="evidence" value="ECO:0007669"/>
    <property type="project" value="InterPro"/>
</dbReference>
<dbReference type="AlphaFoldDB" id="A0AAD4WH24"/>
<evidence type="ECO:0000259" key="1">
    <source>
        <dbReference type="Pfam" id="PF13456"/>
    </source>
</evidence>
<protein>
    <recommendedName>
        <fullName evidence="1">RNase H type-1 domain-containing protein</fullName>
    </recommendedName>
</protein>
<evidence type="ECO:0000313" key="2">
    <source>
        <dbReference type="EMBL" id="KAI5343320.1"/>
    </source>
</evidence>
<organism evidence="2 3">
    <name type="scientific">Prunus dulcis</name>
    <name type="common">Almond</name>
    <name type="synonym">Amygdalus dulcis</name>
    <dbReference type="NCBI Taxonomy" id="3755"/>
    <lineage>
        <taxon>Eukaryota</taxon>
        <taxon>Viridiplantae</taxon>
        <taxon>Streptophyta</taxon>
        <taxon>Embryophyta</taxon>
        <taxon>Tracheophyta</taxon>
        <taxon>Spermatophyta</taxon>
        <taxon>Magnoliopsida</taxon>
        <taxon>eudicotyledons</taxon>
        <taxon>Gunneridae</taxon>
        <taxon>Pentapetalae</taxon>
        <taxon>rosids</taxon>
        <taxon>fabids</taxon>
        <taxon>Rosales</taxon>
        <taxon>Rosaceae</taxon>
        <taxon>Amygdaloideae</taxon>
        <taxon>Amygdaleae</taxon>
        <taxon>Prunus</taxon>
    </lineage>
</organism>
<dbReference type="EMBL" id="JAJFAZ020000002">
    <property type="protein sequence ID" value="KAI5343320.1"/>
    <property type="molecule type" value="Genomic_DNA"/>
</dbReference>
<dbReference type="Gene3D" id="3.30.420.10">
    <property type="entry name" value="Ribonuclease H-like superfamily/Ribonuclease H"/>
    <property type="match status" value="1"/>
</dbReference>
<dbReference type="InterPro" id="IPR012337">
    <property type="entry name" value="RNaseH-like_sf"/>
</dbReference>
<reference evidence="2 3" key="1">
    <citation type="journal article" date="2022" name="G3 (Bethesda)">
        <title>Whole-genome sequence and methylome profiling of the almond [Prunus dulcis (Mill.) D.A. Webb] cultivar 'Nonpareil'.</title>
        <authorList>
            <person name="D'Amico-Willman K.M."/>
            <person name="Ouma W.Z."/>
            <person name="Meulia T."/>
            <person name="Sideli G.M."/>
            <person name="Gradziel T.M."/>
            <person name="Fresnedo-Ramirez J."/>
        </authorList>
    </citation>
    <scope>NUCLEOTIDE SEQUENCE [LARGE SCALE GENOMIC DNA]</scope>
    <source>
        <strain evidence="2">Clone GOH B32 T37-40</strain>
    </source>
</reference>
<dbReference type="Proteomes" id="UP001054821">
    <property type="component" value="Chromosome 2"/>
</dbReference>
<name>A0AAD4WH24_PRUDU</name>
<proteinExistence type="predicted"/>
<dbReference type="GO" id="GO:0003676">
    <property type="term" value="F:nucleic acid binding"/>
    <property type="evidence" value="ECO:0007669"/>
    <property type="project" value="InterPro"/>
</dbReference>
<dbReference type="InterPro" id="IPR002156">
    <property type="entry name" value="RNaseH_domain"/>
</dbReference>
<dbReference type="InterPro" id="IPR036397">
    <property type="entry name" value="RNaseH_sf"/>
</dbReference>
<feature type="domain" description="RNase H type-1" evidence="1">
    <location>
        <begin position="1"/>
        <end position="73"/>
    </location>
</feature>